<organism evidence="2 3">
    <name type="scientific">Streptomyces massasporeus</name>
    <dbReference type="NCBI Taxonomy" id="67324"/>
    <lineage>
        <taxon>Bacteria</taxon>
        <taxon>Bacillati</taxon>
        <taxon>Actinomycetota</taxon>
        <taxon>Actinomycetes</taxon>
        <taxon>Kitasatosporales</taxon>
        <taxon>Streptomycetaceae</taxon>
        <taxon>Streptomyces</taxon>
    </lineage>
</organism>
<evidence type="ECO:0000313" key="3">
    <source>
        <dbReference type="Proteomes" id="UP001601288"/>
    </source>
</evidence>
<evidence type="ECO:0000256" key="1">
    <source>
        <dbReference type="SAM" id="Phobius"/>
    </source>
</evidence>
<proteinExistence type="predicted"/>
<dbReference type="RefSeq" id="WP_358286911.1">
    <property type="nucleotide sequence ID" value="NZ_JBEYGJ010000028.1"/>
</dbReference>
<accession>A0ABW6LPK7</accession>
<protein>
    <submittedName>
        <fullName evidence="2">Uncharacterized protein</fullName>
    </submittedName>
</protein>
<dbReference type="Proteomes" id="UP001601288">
    <property type="component" value="Unassembled WGS sequence"/>
</dbReference>
<feature type="transmembrane region" description="Helical" evidence="1">
    <location>
        <begin position="42"/>
        <end position="70"/>
    </location>
</feature>
<sequence>MAAALVVGLVIALVGLCGWVTGGAMADKAPAWRQRRRIELFSAGTVIMTVTLMAATLGWTIPAIGAVGVLSRADQTYPTLI</sequence>
<keyword evidence="3" id="KW-1185">Reference proteome</keyword>
<keyword evidence="1" id="KW-0472">Membrane</keyword>
<keyword evidence="1" id="KW-1133">Transmembrane helix</keyword>
<evidence type="ECO:0000313" key="2">
    <source>
        <dbReference type="EMBL" id="MFE9229557.1"/>
    </source>
</evidence>
<name>A0ABW6LPK7_9ACTN</name>
<reference evidence="2 3" key="1">
    <citation type="submission" date="2024-10" db="EMBL/GenBank/DDBJ databases">
        <title>The Natural Products Discovery Center: Release of the First 8490 Sequenced Strains for Exploring Actinobacteria Biosynthetic Diversity.</title>
        <authorList>
            <person name="Kalkreuter E."/>
            <person name="Kautsar S.A."/>
            <person name="Yang D."/>
            <person name="Bader C.D."/>
            <person name="Teijaro C.N."/>
            <person name="Fluegel L."/>
            <person name="Davis C.M."/>
            <person name="Simpson J.R."/>
            <person name="Lauterbach L."/>
            <person name="Steele A.D."/>
            <person name="Gui C."/>
            <person name="Meng S."/>
            <person name="Li G."/>
            <person name="Viehrig K."/>
            <person name="Ye F."/>
            <person name="Su P."/>
            <person name="Kiefer A.F."/>
            <person name="Nichols A."/>
            <person name="Cepeda A.J."/>
            <person name="Yan W."/>
            <person name="Fan B."/>
            <person name="Jiang Y."/>
            <person name="Adhikari A."/>
            <person name="Zheng C.-J."/>
            <person name="Schuster L."/>
            <person name="Cowan T.M."/>
            <person name="Smanski M.J."/>
            <person name="Chevrette M.G."/>
            <person name="De Carvalho L.P.S."/>
            <person name="Shen B."/>
        </authorList>
    </citation>
    <scope>NUCLEOTIDE SEQUENCE [LARGE SCALE GENOMIC DNA]</scope>
    <source>
        <strain evidence="2 3">NPDC007066</strain>
    </source>
</reference>
<comment type="caution">
    <text evidence="2">The sequence shown here is derived from an EMBL/GenBank/DDBJ whole genome shotgun (WGS) entry which is preliminary data.</text>
</comment>
<gene>
    <name evidence="2" type="ORF">ACFYM3_34185</name>
</gene>
<keyword evidence="1" id="KW-0812">Transmembrane</keyword>
<dbReference type="EMBL" id="JBIAFP010000026">
    <property type="protein sequence ID" value="MFE9229557.1"/>
    <property type="molecule type" value="Genomic_DNA"/>
</dbReference>